<organism evidence="2 3">
    <name type="scientific">Caligus rogercresseyi</name>
    <name type="common">Sea louse</name>
    <dbReference type="NCBI Taxonomy" id="217165"/>
    <lineage>
        <taxon>Eukaryota</taxon>
        <taxon>Metazoa</taxon>
        <taxon>Ecdysozoa</taxon>
        <taxon>Arthropoda</taxon>
        <taxon>Crustacea</taxon>
        <taxon>Multicrustacea</taxon>
        <taxon>Hexanauplia</taxon>
        <taxon>Copepoda</taxon>
        <taxon>Siphonostomatoida</taxon>
        <taxon>Caligidae</taxon>
        <taxon>Caligus</taxon>
    </lineage>
</organism>
<dbReference type="PANTHER" id="PTHR46060">
    <property type="entry name" value="MARINER MOS1 TRANSPOSASE-LIKE PROTEIN"/>
    <property type="match status" value="1"/>
</dbReference>
<dbReference type="InterPro" id="IPR052709">
    <property type="entry name" value="Transposase-MT_Hybrid"/>
</dbReference>
<dbReference type="Proteomes" id="UP000595437">
    <property type="component" value="Chromosome 1"/>
</dbReference>
<feature type="domain" description="Tc1-like transposase DDE" evidence="1">
    <location>
        <begin position="186"/>
        <end position="265"/>
    </location>
</feature>
<name>A0A7T8KIB3_CALRO</name>
<protein>
    <submittedName>
        <fullName evidence="2">Mariner Mos1 transposase</fullName>
    </submittedName>
</protein>
<dbReference type="GO" id="GO:0003676">
    <property type="term" value="F:nucleic acid binding"/>
    <property type="evidence" value="ECO:0007669"/>
    <property type="project" value="InterPro"/>
</dbReference>
<dbReference type="InterPro" id="IPR038717">
    <property type="entry name" value="Tc1-like_DDE_dom"/>
</dbReference>
<evidence type="ECO:0000313" key="3">
    <source>
        <dbReference type="Proteomes" id="UP000595437"/>
    </source>
</evidence>
<dbReference type="EMBL" id="CP045890">
    <property type="protein sequence ID" value="QQP56490.1"/>
    <property type="molecule type" value="Genomic_DNA"/>
</dbReference>
<dbReference type="Pfam" id="PF13358">
    <property type="entry name" value="DDE_3"/>
    <property type="match status" value="1"/>
</dbReference>
<dbReference type="Gene3D" id="3.30.420.10">
    <property type="entry name" value="Ribonuclease H-like superfamily/Ribonuclease H"/>
    <property type="match status" value="1"/>
</dbReference>
<dbReference type="InterPro" id="IPR036397">
    <property type="entry name" value="RNaseH_sf"/>
</dbReference>
<dbReference type="AlphaFoldDB" id="A0A7T8KIB3"/>
<evidence type="ECO:0000313" key="2">
    <source>
        <dbReference type="EMBL" id="QQP56490.1"/>
    </source>
</evidence>
<reference evidence="3" key="1">
    <citation type="submission" date="2021-01" db="EMBL/GenBank/DDBJ databases">
        <title>Caligus Genome Assembly.</title>
        <authorList>
            <person name="Gallardo-Escarate C."/>
        </authorList>
    </citation>
    <scope>NUCLEOTIDE SEQUENCE [LARGE SCALE GENOMIC DNA]</scope>
</reference>
<proteinExistence type="predicted"/>
<gene>
    <name evidence="2" type="ORF">FKW44_001171</name>
</gene>
<dbReference type="PANTHER" id="PTHR46060:SF1">
    <property type="entry name" value="MARINER MOS1 TRANSPOSASE-LIKE PROTEIN"/>
    <property type="match status" value="1"/>
</dbReference>
<keyword evidence="3" id="KW-1185">Reference proteome</keyword>
<sequence length="367" mass="42958">MSRIHKFVEDFAKARKTPKEIKTMVDTAFEVNSISLSQIYRISALRSTNGRRKVRTDDFIEAVRVYMEADRRVTMEELAIKFETSINTILHVLHDNLGLSIKSARWILKMLTEDHKMKRGAPQAFLKLFLSSDWGFWTRLVISMAPEGLQPAPEVQASRIKEETDGSQLLRPLRRDLPALSPMRTSVTAAVFKDVMNMFLKKFKEKRPEMAKRDWYFHFDNAPCHTANSTKEFLAKKGIKVIDHPPYSPDLAPADFFYFPVMKKMLEGVEIVDKSVQKEWTRVKRAILEDRFREAFRKWLRGGRNIFESAEVMWKRFVKVVFLIIEINSLVHCDPKYCLPPSFFNYLTVLKKLQRETKTALKSRMRL</sequence>
<evidence type="ECO:0000259" key="1">
    <source>
        <dbReference type="Pfam" id="PF13358"/>
    </source>
</evidence>
<accession>A0A7T8KIB3</accession>